<dbReference type="InterPro" id="IPR015421">
    <property type="entry name" value="PyrdxlP-dep_Trfase_major"/>
</dbReference>
<dbReference type="Gene3D" id="3.40.640.10">
    <property type="entry name" value="Type I PLP-dependent aspartate aminotransferase-like (Major domain)"/>
    <property type="match status" value="1"/>
</dbReference>
<dbReference type="Proteomes" id="UP000247416">
    <property type="component" value="Unassembled WGS sequence"/>
</dbReference>
<dbReference type="RefSeq" id="WP_107933045.1">
    <property type="nucleotide sequence ID" value="NZ_PYWJ01000004.1"/>
</dbReference>
<gene>
    <name evidence="1" type="ORF">BJ095_11291</name>
</gene>
<accession>A0A318TQQ1</accession>
<organism evidence="1 2">
    <name type="scientific">Ureibacillus chungkukjangi</name>
    <dbReference type="NCBI Taxonomy" id="1202712"/>
    <lineage>
        <taxon>Bacteria</taxon>
        <taxon>Bacillati</taxon>
        <taxon>Bacillota</taxon>
        <taxon>Bacilli</taxon>
        <taxon>Bacillales</taxon>
        <taxon>Caryophanaceae</taxon>
        <taxon>Ureibacillus</taxon>
    </lineage>
</organism>
<dbReference type="Pfam" id="PF06838">
    <property type="entry name" value="Met_gamma_lyase"/>
    <property type="match status" value="1"/>
</dbReference>
<dbReference type="EMBL" id="QJTJ01000012">
    <property type="protein sequence ID" value="PYF06130.1"/>
    <property type="molecule type" value="Genomic_DNA"/>
</dbReference>
<dbReference type="PANTHER" id="PTHR46658:SF1">
    <property type="entry name" value="CYS OR MET METABOLISM PYRIDOXAL-PHOSPHATE-DEPENDENT ENZYME"/>
    <property type="match status" value="1"/>
</dbReference>
<evidence type="ECO:0000313" key="1">
    <source>
        <dbReference type="EMBL" id="PYF06130.1"/>
    </source>
</evidence>
<proteinExistence type="predicted"/>
<protein>
    <submittedName>
        <fullName evidence="1">Cystathionine beta-lyase family protein involved in aluminum resistance</fullName>
    </submittedName>
</protein>
<dbReference type="PANTHER" id="PTHR46658">
    <property type="entry name" value="CYS OR MET METABOLISM PYRIDOXAL-PHOSPHATE-DEPENDENT ENZYME"/>
    <property type="match status" value="1"/>
</dbReference>
<dbReference type="AlphaFoldDB" id="A0A318TQQ1"/>
<dbReference type="InterPro" id="IPR009651">
    <property type="entry name" value="Met_g_lyase_put"/>
</dbReference>
<name>A0A318TQQ1_9BACL</name>
<evidence type="ECO:0000313" key="2">
    <source>
        <dbReference type="Proteomes" id="UP000247416"/>
    </source>
</evidence>
<keyword evidence="1" id="KW-0456">Lyase</keyword>
<comment type="caution">
    <text evidence="1">The sequence shown here is derived from an EMBL/GenBank/DDBJ whole genome shotgun (WGS) entry which is preliminary data.</text>
</comment>
<dbReference type="InterPro" id="IPR015424">
    <property type="entry name" value="PyrdxlP-dep_Trfase"/>
</dbReference>
<dbReference type="SUPFAM" id="SSF53383">
    <property type="entry name" value="PLP-dependent transferases"/>
    <property type="match status" value="1"/>
</dbReference>
<dbReference type="Gene3D" id="3.90.1150.60">
    <property type="entry name" value="Methioning gamme-lyase, C-terminal domain"/>
    <property type="match status" value="1"/>
</dbReference>
<sequence>MTFISTIKPETLQLANEVEAKVRPIHAQVDEMAFFNQQKVLAAFRKHQVSDFHLHPSSGYGYDDEGRDNLERVYAEVFGAEAAIVRAQIISGTHAITLSLFGVLRPGDELVYITGKPYDTLQSIVDGGVKDTGSLKDFDIGYSHVDLIDNRDIDWDGVRAAINEKTKMVAIQRSKGYATRPSYTIEEIQEMCKKIREINPEVIIFVDNCYGEFVESMEPTEVGADLMAGSLIKNPGGGLAKIGGYIAGKAELVEKCAYRMTSPGIGAEAGASLNTLADFYQGFFLAPHVVAQSLKGAIFTSAMLEEVGMATYPHYTAKRTDLIQSVSFQTAEQMVAFCQEIQAASPVNAHFAPEPAYMPGYEDDVIMAAGTFVQGSSIELTADGPIRPPYTAFIQGGLTYEHVKYAICSAVQKLR</sequence>
<keyword evidence="2" id="KW-1185">Reference proteome</keyword>
<dbReference type="OrthoDB" id="9764766at2"/>
<reference evidence="1 2" key="1">
    <citation type="submission" date="2018-06" db="EMBL/GenBank/DDBJ databases">
        <title>Genomic Encyclopedia of Archaeal and Bacterial Type Strains, Phase II (KMG-II): from individual species to whole genera.</title>
        <authorList>
            <person name="Goeker M."/>
        </authorList>
    </citation>
    <scope>NUCLEOTIDE SEQUENCE [LARGE SCALE GENOMIC DNA]</scope>
    <source>
        <strain evidence="1 2">KACC 16626</strain>
    </source>
</reference>
<dbReference type="GO" id="GO:0016829">
    <property type="term" value="F:lyase activity"/>
    <property type="evidence" value="ECO:0007669"/>
    <property type="project" value="UniProtKB-KW"/>
</dbReference>